<evidence type="ECO:0000256" key="5">
    <source>
        <dbReference type="ARBA" id="ARBA00023136"/>
    </source>
</evidence>
<keyword evidence="3" id="KW-0677">Repeat</keyword>
<dbReference type="SMART" id="SM00089">
    <property type="entry name" value="PKD"/>
    <property type="match status" value="3"/>
</dbReference>
<gene>
    <name evidence="8" type="ORF">GCM10010946_05960</name>
</gene>
<feature type="signal peptide" evidence="6">
    <location>
        <begin position="1"/>
        <end position="23"/>
    </location>
</feature>
<reference evidence="9" key="1">
    <citation type="journal article" date="2019" name="Int. J. Syst. Evol. Microbiol.">
        <title>The Global Catalogue of Microorganisms (GCM) 10K type strain sequencing project: providing services to taxonomists for standard genome sequencing and annotation.</title>
        <authorList>
            <consortium name="The Broad Institute Genomics Platform"/>
            <consortium name="The Broad Institute Genome Sequencing Center for Infectious Disease"/>
            <person name="Wu L."/>
            <person name="Ma J."/>
        </authorList>
    </citation>
    <scope>NUCLEOTIDE SEQUENCE [LARGE SCALE GENOMIC DNA]</scope>
    <source>
        <strain evidence="9">KCTC 23917</strain>
    </source>
</reference>
<evidence type="ECO:0000313" key="8">
    <source>
        <dbReference type="EMBL" id="GGX31655.1"/>
    </source>
</evidence>
<evidence type="ECO:0000256" key="3">
    <source>
        <dbReference type="ARBA" id="ARBA00022737"/>
    </source>
</evidence>
<feature type="domain" description="PKD" evidence="7">
    <location>
        <begin position="125"/>
        <end position="200"/>
    </location>
</feature>
<dbReference type="PROSITE" id="PS51257">
    <property type="entry name" value="PROKAR_LIPOPROTEIN"/>
    <property type="match status" value="1"/>
</dbReference>
<feature type="domain" description="PKD" evidence="7">
    <location>
        <begin position="69"/>
        <end position="119"/>
    </location>
</feature>
<comment type="subcellular location">
    <subcellularLocation>
        <location evidence="1">Membrane</location>
        <topology evidence="1">Multi-pass membrane protein</topology>
    </subcellularLocation>
</comment>
<dbReference type="Pfam" id="PF10460">
    <property type="entry name" value="Peptidase_M30"/>
    <property type="match status" value="1"/>
</dbReference>
<dbReference type="PROSITE" id="PS50093">
    <property type="entry name" value="PKD"/>
    <property type="match status" value="3"/>
</dbReference>
<evidence type="ECO:0000259" key="7">
    <source>
        <dbReference type="PROSITE" id="PS50093"/>
    </source>
</evidence>
<comment type="caution">
    <text evidence="8">The sequence shown here is derived from an EMBL/GenBank/DDBJ whole genome shotgun (WGS) entry which is preliminary data.</text>
</comment>
<evidence type="ECO:0000256" key="2">
    <source>
        <dbReference type="ARBA" id="ARBA00022692"/>
    </source>
</evidence>
<feature type="chain" id="PRO_5047124407" description="PKD domain-containing protein" evidence="6">
    <location>
        <begin position="24"/>
        <end position="814"/>
    </location>
</feature>
<dbReference type="RefSeq" id="WP_189355507.1">
    <property type="nucleotide sequence ID" value="NZ_BMYU01000001.1"/>
</dbReference>
<dbReference type="SUPFAM" id="SSF49299">
    <property type="entry name" value="PKD domain"/>
    <property type="match status" value="3"/>
</dbReference>
<dbReference type="InterPro" id="IPR013783">
    <property type="entry name" value="Ig-like_fold"/>
</dbReference>
<organism evidence="8 9">
    <name type="scientific">Undibacterium squillarum</name>
    <dbReference type="NCBI Taxonomy" id="1131567"/>
    <lineage>
        <taxon>Bacteria</taxon>
        <taxon>Pseudomonadati</taxon>
        <taxon>Pseudomonadota</taxon>
        <taxon>Betaproteobacteria</taxon>
        <taxon>Burkholderiales</taxon>
        <taxon>Oxalobacteraceae</taxon>
        <taxon>Undibacterium</taxon>
    </lineage>
</organism>
<keyword evidence="9" id="KW-1185">Reference proteome</keyword>
<dbReference type="Proteomes" id="UP000653343">
    <property type="component" value="Unassembled WGS sequence"/>
</dbReference>
<dbReference type="InterPro" id="IPR000601">
    <property type="entry name" value="PKD_dom"/>
</dbReference>
<dbReference type="CDD" id="cd00146">
    <property type="entry name" value="PKD"/>
    <property type="match status" value="3"/>
</dbReference>
<evidence type="ECO:0000256" key="4">
    <source>
        <dbReference type="ARBA" id="ARBA00022989"/>
    </source>
</evidence>
<evidence type="ECO:0000256" key="1">
    <source>
        <dbReference type="ARBA" id="ARBA00004141"/>
    </source>
</evidence>
<feature type="domain" description="PKD" evidence="7">
    <location>
        <begin position="240"/>
        <end position="291"/>
    </location>
</feature>
<keyword evidence="6" id="KW-0732">Signal</keyword>
<dbReference type="Pfam" id="PF18911">
    <property type="entry name" value="PKD_4"/>
    <property type="match status" value="3"/>
</dbReference>
<dbReference type="EMBL" id="BMYU01000001">
    <property type="protein sequence ID" value="GGX31655.1"/>
    <property type="molecule type" value="Genomic_DNA"/>
</dbReference>
<proteinExistence type="predicted"/>
<keyword evidence="4" id="KW-1133">Transmembrane helix</keyword>
<evidence type="ECO:0000256" key="6">
    <source>
        <dbReference type="SAM" id="SignalP"/>
    </source>
</evidence>
<dbReference type="Gene3D" id="2.60.40.10">
    <property type="entry name" value="Immunoglobulins"/>
    <property type="match status" value="3"/>
</dbReference>
<dbReference type="InterPro" id="IPR035986">
    <property type="entry name" value="PKD_dom_sf"/>
</dbReference>
<sequence length="814" mass="84260">MNKHAAQCLLVTVLVGGSLTACGGGGSSAPAEKPVGTVAVSISPMKQVVLYTGRAVSFSAVGKSSIDLPLTYQWDFGDGSTGSGASLNHTFAKSGTYSIKVTATDSNGVKASSSGVLSVVDAVLTTPVITANPASGFAGVEVSFTGASSDPGGGTLTYNWDFGDQGKATGDTVKHSFSTQGTYPVVLTVTNDLGASTKTTLSYLVNAYTGAPTVPVISAPTVTSTTKAITLSASALDALPLTYSWDFGDNTTGSGASVQHSYSNAGTYQVTVTATNTKGAKSVSAPFSVSVLQQVSNALTPACGGANCSATNATTHSGSGVGVWQYQNTGTTPVLMDFSISGVKAGQFATVLFTNPSETATLLAPGFANMPVRAVGAAQKSLNMLALQHAAKADLQHDDMLQRNLALMQMIRKKAAGGKPAVSHARAVPPVRPVAVGDSRVWVDTFDRSNPVSYNLKASQICRLNSGRNAVFWGDPNGGATAADIAELANAFCSNGGLGKAGFDTLTDIMGDAWGTASTSEMISDSKGLQDIHIVLPKVPAGLGWAGYFWGGNNFLKTADPSVKLSNEALVFFVNGTGIAGSLNFYKSTLIHEAVHMINFYQRSIVRDIGHDTWLEETSAMMAEDLLSKRLSGGSFNKIAESRMPVFLASGGGVSYINWPNLSGNHYAMGGSFGAFLNRKYGQSLFSKIETDCKDGGAQTSYQCLDALIKAAGGNGIGDDLARMGISVFGNTPGSALPQGFGFPQRTADGDLVAIDMASIAKSLQVTPVIPLIFMPTSHYFRQEVLSSAGSYTKSGMLVPAGVTMHIMIRDAAP</sequence>
<keyword evidence="2" id="KW-0812">Transmembrane</keyword>
<name>A0ABQ2XSR1_9BURK</name>
<accession>A0ABQ2XSR1</accession>
<dbReference type="InterPro" id="IPR022409">
    <property type="entry name" value="PKD/Chitinase_dom"/>
</dbReference>
<evidence type="ECO:0000313" key="9">
    <source>
        <dbReference type="Proteomes" id="UP000653343"/>
    </source>
</evidence>
<dbReference type="PANTHER" id="PTHR46730:SF4">
    <property type="entry name" value="POLYCYSTIC KIDNEY DISEASE PROTEIN 1-LIKE 1"/>
    <property type="match status" value="1"/>
</dbReference>
<protein>
    <recommendedName>
        <fullName evidence="7">PKD domain-containing protein</fullName>
    </recommendedName>
</protein>
<dbReference type="PANTHER" id="PTHR46730">
    <property type="entry name" value="POLYCYSTIN-1"/>
    <property type="match status" value="1"/>
</dbReference>
<keyword evidence="5" id="KW-0472">Membrane</keyword>
<dbReference type="InterPro" id="IPR019501">
    <property type="entry name" value="Peptidase_M30_hyicolysin"/>
</dbReference>